<dbReference type="PANTHER" id="PTHR15081:SF1">
    <property type="entry name" value="NUCLEAR AUTOANTIGENIC SPERM PROTEIN"/>
    <property type="match status" value="1"/>
</dbReference>
<evidence type="ECO:0000256" key="3">
    <source>
        <dbReference type="SAM" id="MobiDB-lite"/>
    </source>
</evidence>
<dbReference type="GO" id="GO:0034080">
    <property type="term" value="P:CENP-A containing chromatin assembly"/>
    <property type="evidence" value="ECO:0007669"/>
    <property type="project" value="TreeGrafter"/>
</dbReference>
<gene>
    <name evidence="5" type="ORF">PPACK8108_LOCUS14495</name>
</gene>
<evidence type="ECO:0000313" key="5">
    <source>
        <dbReference type="EMBL" id="CAH7681837.1"/>
    </source>
</evidence>
<dbReference type="GO" id="GO:0042393">
    <property type="term" value="F:histone binding"/>
    <property type="evidence" value="ECO:0007669"/>
    <property type="project" value="TreeGrafter"/>
</dbReference>
<name>A0AAV0B4M3_PHAPC</name>
<dbReference type="InterPro" id="IPR051730">
    <property type="entry name" value="NASP-like"/>
</dbReference>
<keyword evidence="1" id="KW-0677">Repeat</keyword>
<dbReference type="GO" id="GO:0006335">
    <property type="term" value="P:DNA replication-dependent chromatin assembly"/>
    <property type="evidence" value="ECO:0007669"/>
    <property type="project" value="TreeGrafter"/>
</dbReference>
<dbReference type="SUPFAM" id="SSF48452">
    <property type="entry name" value="TPR-like"/>
    <property type="match status" value="1"/>
</dbReference>
<dbReference type="Proteomes" id="UP001153365">
    <property type="component" value="Unassembled WGS sequence"/>
</dbReference>
<dbReference type="GO" id="GO:0005654">
    <property type="term" value="C:nucleoplasm"/>
    <property type="evidence" value="ECO:0007669"/>
    <property type="project" value="TreeGrafter"/>
</dbReference>
<evidence type="ECO:0000313" key="6">
    <source>
        <dbReference type="Proteomes" id="UP001153365"/>
    </source>
</evidence>
<evidence type="ECO:0000256" key="1">
    <source>
        <dbReference type="ARBA" id="ARBA00022737"/>
    </source>
</evidence>
<feature type="region of interest" description="Disordered" evidence="3">
    <location>
        <begin position="439"/>
        <end position="472"/>
    </location>
</feature>
<feature type="compositionally biased region" description="Basic and acidic residues" evidence="3">
    <location>
        <begin position="342"/>
        <end position="366"/>
    </location>
</feature>
<evidence type="ECO:0000256" key="2">
    <source>
        <dbReference type="ARBA" id="ARBA00022803"/>
    </source>
</evidence>
<dbReference type="EMBL" id="CALTRL010003729">
    <property type="protein sequence ID" value="CAH7681837.1"/>
    <property type="molecule type" value="Genomic_DNA"/>
</dbReference>
<feature type="compositionally biased region" description="Low complexity" evidence="3">
    <location>
        <begin position="137"/>
        <end position="153"/>
    </location>
</feature>
<feature type="region of interest" description="Disordered" evidence="3">
    <location>
        <begin position="1"/>
        <end position="36"/>
    </location>
</feature>
<feature type="region of interest" description="Disordered" evidence="3">
    <location>
        <begin position="342"/>
        <end position="367"/>
    </location>
</feature>
<keyword evidence="2" id="KW-0802">TPR repeat</keyword>
<feature type="compositionally biased region" description="Basic and acidic residues" evidence="3">
    <location>
        <begin position="175"/>
        <end position="185"/>
    </location>
</feature>
<dbReference type="Gene3D" id="1.25.40.10">
    <property type="entry name" value="Tetratricopeptide repeat domain"/>
    <property type="match status" value="1"/>
</dbReference>
<sequence>MTESSEITKTDLLEEGEKGSIEPKVSEGTDPNGNDSIEIDLASGARSFALKNFSESAECFSRACEKLSKKFGESHPELVDAQISYGKALLNNAISLSNVLGQENQILKEENGNERDRAGGSSEKPDSNGKGKEAAEGSKVQSSSSSSGTSKQKNPTNNPRIYFSGDSSDEDETGEEARSKDKAGADDEDDGGDNDEDYEDENGVYEACSAEEELENAFQVLEIARLTLINQLKKLSDTENRASDDDQIKRLNVKLCTVYDLLAEVHQESEQFELAVESYRDSLKVKESATTGSFSARSLAENHLMIALALEMVPGDPTSLTASIENVERATELMRGCLENLKQKKDEPVKESVGDQNPDGHGETHRSATGIDEEIEEIESLIKELEEKKEDLRTAPRPGSPTEKEAALQEYFASASDPSGLIDRGVINDLSKLVKKRVRSVGESGSKALNLASGSGGMADNDIDAKKQKIDQ</sequence>
<proteinExistence type="predicted"/>
<dbReference type="InterPro" id="IPR011990">
    <property type="entry name" value="TPR-like_helical_dom_sf"/>
</dbReference>
<feature type="compositionally biased region" description="Basic and acidic residues" evidence="3">
    <location>
        <begin position="463"/>
        <end position="472"/>
    </location>
</feature>
<protein>
    <recommendedName>
        <fullName evidence="4">Tetratricopeptide SHNi-TPR domain-containing protein</fullName>
    </recommendedName>
</protein>
<feature type="compositionally biased region" description="Basic and acidic residues" evidence="3">
    <location>
        <begin position="106"/>
        <end position="136"/>
    </location>
</feature>
<feature type="compositionally biased region" description="Basic and acidic residues" evidence="3">
    <location>
        <begin position="1"/>
        <end position="27"/>
    </location>
</feature>
<reference evidence="5" key="1">
    <citation type="submission" date="2022-06" db="EMBL/GenBank/DDBJ databases">
        <authorList>
            <consortium name="SYNGENTA / RWTH Aachen University"/>
        </authorList>
    </citation>
    <scope>NUCLEOTIDE SEQUENCE</scope>
</reference>
<keyword evidence="6" id="KW-1185">Reference proteome</keyword>
<feature type="compositionally biased region" description="Acidic residues" evidence="3">
    <location>
        <begin position="186"/>
        <end position="200"/>
    </location>
</feature>
<dbReference type="Pfam" id="PF10516">
    <property type="entry name" value="SHNi-TPR"/>
    <property type="match status" value="1"/>
</dbReference>
<organism evidence="5 6">
    <name type="scientific">Phakopsora pachyrhizi</name>
    <name type="common">Asian soybean rust disease fungus</name>
    <dbReference type="NCBI Taxonomy" id="170000"/>
    <lineage>
        <taxon>Eukaryota</taxon>
        <taxon>Fungi</taxon>
        <taxon>Dikarya</taxon>
        <taxon>Basidiomycota</taxon>
        <taxon>Pucciniomycotina</taxon>
        <taxon>Pucciniomycetes</taxon>
        <taxon>Pucciniales</taxon>
        <taxon>Phakopsoraceae</taxon>
        <taxon>Phakopsora</taxon>
    </lineage>
</organism>
<accession>A0AAV0B4M3</accession>
<feature type="region of interest" description="Disordered" evidence="3">
    <location>
        <begin position="105"/>
        <end position="200"/>
    </location>
</feature>
<dbReference type="InterPro" id="IPR019544">
    <property type="entry name" value="Tetratricopeptide_SHNi-TPR_dom"/>
</dbReference>
<dbReference type="PANTHER" id="PTHR15081">
    <property type="entry name" value="NUCLEAR AUTOANTIGENIC SPERM PROTEIN NASP -RELATED"/>
    <property type="match status" value="1"/>
</dbReference>
<feature type="region of interest" description="Disordered" evidence="3">
    <location>
        <begin position="386"/>
        <end position="409"/>
    </location>
</feature>
<comment type="caution">
    <text evidence="5">The sequence shown here is derived from an EMBL/GenBank/DDBJ whole genome shotgun (WGS) entry which is preliminary data.</text>
</comment>
<evidence type="ECO:0000259" key="4">
    <source>
        <dbReference type="Pfam" id="PF10516"/>
    </source>
</evidence>
<dbReference type="AlphaFoldDB" id="A0AAV0B4M3"/>
<feature type="domain" description="Tetratricopeptide SHNi-TPR" evidence="4">
    <location>
        <begin position="258"/>
        <end position="288"/>
    </location>
</feature>